<dbReference type="eggNOG" id="COG1309">
    <property type="taxonomic scope" value="Bacteria"/>
</dbReference>
<dbReference type="KEGG" id="amd:AMED_3665"/>
<evidence type="ECO:0000313" key="6">
    <source>
        <dbReference type="EMBL" id="ADJ45448.1"/>
    </source>
</evidence>
<dbReference type="SUPFAM" id="SSF48498">
    <property type="entry name" value="Tetracyclin repressor-like, C-terminal domain"/>
    <property type="match status" value="1"/>
</dbReference>
<proteinExistence type="predicted"/>
<keyword evidence="3" id="KW-0804">Transcription</keyword>
<evidence type="ECO:0000256" key="3">
    <source>
        <dbReference type="ARBA" id="ARBA00023163"/>
    </source>
</evidence>
<dbReference type="PANTHER" id="PTHR30055:SF243">
    <property type="entry name" value="HTH-TYPE TRANSCRIPTIONAL REGULATOR RV1816"/>
    <property type="match status" value="1"/>
</dbReference>
<dbReference type="GO" id="GO:0003700">
    <property type="term" value="F:DNA-binding transcription factor activity"/>
    <property type="evidence" value="ECO:0007669"/>
    <property type="project" value="TreeGrafter"/>
</dbReference>
<dbReference type="PANTHER" id="PTHR30055">
    <property type="entry name" value="HTH-TYPE TRANSCRIPTIONAL REGULATOR RUTR"/>
    <property type="match status" value="1"/>
</dbReference>
<evidence type="ECO:0000256" key="1">
    <source>
        <dbReference type="ARBA" id="ARBA00023015"/>
    </source>
</evidence>
<dbReference type="InterPro" id="IPR050109">
    <property type="entry name" value="HTH-type_TetR-like_transc_reg"/>
</dbReference>
<dbReference type="OrthoDB" id="3210322at2"/>
<dbReference type="SUPFAM" id="SSF46689">
    <property type="entry name" value="Homeodomain-like"/>
    <property type="match status" value="1"/>
</dbReference>
<dbReference type="PATRIC" id="fig|749927.5.peg.3789"/>
<evidence type="ECO:0000256" key="4">
    <source>
        <dbReference type="PROSITE-ProRule" id="PRU00335"/>
    </source>
</evidence>
<evidence type="ECO:0000313" key="7">
    <source>
        <dbReference type="Proteomes" id="UP000000328"/>
    </source>
</evidence>
<dbReference type="Proteomes" id="UP000000328">
    <property type="component" value="Chromosome"/>
</dbReference>
<sequence>MPEQQLTRRDRYRRRTVAEIKAAAMAQVRSGGPEALSLAAIARTMAMSAPALYRYFAGRDELLTELAVDAHLALARALDAAAAGATTPPSRLRAVAVAYREWALAQPHAYRLACESPHGCVASAAQQSMNVLLDVVAEAGAPPDAAIPAPLRAQLHRWNDGPGQRGHPAGVLHFGLVWWSRLHGLISLELGRHTAGTGIDPGLLYRSEVETMVDSLRRGVTAGPCR</sequence>
<dbReference type="InterPro" id="IPR009057">
    <property type="entry name" value="Homeodomain-like_sf"/>
</dbReference>
<dbReference type="InterPro" id="IPR025996">
    <property type="entry name" value="MT1864/Rv1816-like_C"/>
</dbReference>
<gene>
    <name evidence="6" type="ordered locus">AMED_3665</name>
</gene>
<dbReference type="AlphaFoldDB" id="A0A0H3D5R9"/>
<dbReference type="EMBL" id="CP002000">
    <property type="protein sequence ID" value="ADJ45448.1"/>
    <property type="molecule type" value="Genomic_DNA"/>
</dbReference>
<protein>
    <submittedName>
        <fullName evidence="6">TetR family transcriptional regulator</fullName>
    </submittedName>
</protein>
<feature type="DNA-binding region" description="H-T-H motif" evidence="4">
    <location>
        <begin position="37"/>
        <end position="56"/>
    </location>
</feature>
<dbReference type="HOGENOM" id="CLU_069356_9_0_11"/>
<dbReference type="Gene3D" id="1.10.357.10">
    <property type="entry name" value="Tetracycline Repressor, domain 2"/>
    <property type="match status" value="1"/>
</dbReference>
<keyword evidence="2 4" id="KW-0238">DNA-binding</keyword>
<organism evidence="6 7">
    <name type="scientific">Amycolatopsis mediterranei (strain U-32)</name>
    <dbReference type="NCBI Taxonomy" id="749927"/>
    <lineage>
        <taxon>Bacteria</taxon>
        <taxon>Bacillati</taxon>
        <taxon>Actinomycetota</taxon>
        <taxon>Actinomycetes</taxon>
        <taxon>Pseudonocardiales</taxon>
        <taxon>Pseudonocardiaceae</taxon>
        <taxon>Amycolatopsis</taxon>
    </lineage>
</organism>
<keyword evidence="1" id="KW-0805">Transcription regulation</keyword>
<feature type="domain" description="HTH tetR-type" evidence="5">
    <location>
        <begin position="14"/>
        <end position="74"/>
    </location>
</feature>
<reference evidence="6 7" key="1">
    <citation type="journal article" date="2010" name="Cell Res.">
        <title>Complete genome sequence of the rifamycin SV-producing Amycolatopsis mediterranei U32 revealed its genetic characteristics in phylogeny and metabolism.</title>
        <authorList>
            <person name="Zhao W."/>
            <person name="Zhong Y."/>
            <person name="Yuan H."/>
            <person name="Wang J."/>
            <person name="Zheng H."/>
            <person name="Wang Y."/>
            <person name="Cen X."/>
            <person name="Xu F."/>
            <person name="Bai J."/>
            <person name="Han X."/>
            <person name="Lu G."/>
            <person name="Zhu Y."/>
            <person name="Shao Z."/>
            <person name="Yan H."/>
            <person name="Li C."/>
            <person name="Peng N."/>
            <person name="Zhang Z."/>
            <person name="Zhang Y."/>
            <person name="Lin W."/>
            <person name="Fan Y."/>
            <person name="Qin Z."/>
            <person name="Hu Y."/>
            <person name="Zhu B."/>
            <person name="Wang S."/>
            <person name="Ding X."/>
            <person name="Zhao G.P."/>
        </authorList>
    </citation>
    <scope>NUCLEOTIDE SEQUENCE [LARGE SCALE GENOMIC DNA]</scope>
    <source>
        <strain evidence="7">U-32</strain>
    </source>
</reference>
<accession>A0A0H3D5R9</accession>
<name>A0A0H3D5R9_AMYMU</name>
<dbReference type="Pfam" id="PF13305">
    <property type="entry name" value="TetR_C_33"/>
    <property type="match status" value="1"/>
</dbReference>
<dbReference type="GO" id="GO:0000976">
    <property type="term" value="F:transcription cis-regulatory region binding"/>
    <property type="evidence" value="ECO:0007669"/>
    <property type="project" value="TreeGrafter"/>
</dbReference>
<dbReference type="InterPro" id="IPR001647">
    <property type="entry name" value="HTH_TetR"/>
</dbReference>
<dbReference type="Pfam" id="PF00440">
    <property type="entry name" value="TetR_N"/>
    <property type="match status" value="1"/>
</dbReference>
<evidence type="ECO:0000256" key="2">
    <source>
        <dbReference type="ARBA" id="ARBA00023125"/>
    </source>
</evidence>
<evidence type="ECO:0000259" key="5">
    <source>
        <dbReference type="PROSITE" id="PS50977"/>
    </source>
</evidence>
<dbReference type="PROSITE" id="PS50977">
    <property type="entry name" value="HTH_TETR_2"/>
    <property type="match status" value="1"/>
</dbReference>
<dbReference type="RefSeq" id="WP_013225520.1">
    <property type="nucleotide sequence ID" value="NC_014318.1"/>
</dbReference>
<dbReference type="GeneID" id="92871416"/>
<dbReference type="InterPro" id="IPR036271">
    <property type="entry name" value="Tet_transcr_reg_TetR-rel_C_sf"/>
</dbReference>